<dbReference type="Proteomes" id="UP000004079">
    <property type="component" value="Unassembled WGS sequence"/>
</dbReference>
<gene>
    <name evidence="3" type="ORF">HMPREF0971_01636</name>
</gene>
<dbReference type="CDD" id="cd01610">
    <property type="entry name" value="PAP2_like"/>
    <property type="match status" value="1"/>
</dbReference>
<feature type="transmembrane region" description="Helical" evidence="1">
    <location>
        <begin position="146"/>
        <end position="162"/>
    </location>
</feature>
<dbReference type="Gene3D" id="1.20.144.10">
    <property type="entry name" value="Phosphatidic acid phosphatase type 2/haloperoxidase"/>
    <property type="match status" value="1"/>
</dbReference>
<keyword evidence="1" id="KW-0812">Transmembrane</keyword>
<dbReference type="Pfam" id="PF01569">
    <property type="entry name" value="PAP2"/>
    <property type="match status" value="1"/>
</dbReference>
<protein>
    <recommendedName>
        <fullName evidence="2">Phosphatidic acid phosphatase type 2/haloperoxidase domain-containing protein</fullName>
    </recommendedName>
</protein>
<evidence type="ECO:0000313" key="3">
    <source>
        <dbReference type="EMBL" id="EFB31887.1"/>
    </source>
</evidence>
<feature type="domain" description="Phosphatidic acid phosphatase type 2/haloperoxidase" evidence="2">
    <location>
        <begin position="142"/>
        <end position="212"/>
    </location>
</feature>
<keyword evidence="1" id="KW-1133">Transmembrane helix</keyword>
<feature type="transmembrane region" description="Helical" evidence="1">
    <location>
        <begin position="194"/>
        <end position="212"/>
    </location>
</feature>
<feature type="transmembrane region" description="Helical" evidence="1">
    <location>
        <begin position="92"/>
        <end position="111"/>
    </location>
</feature>
<feature type="transmembrane region" description="Helical" evidence="1">
    <location>
        <begin position="49"/>
        <end position="71"/>
    </location>
</feature>
<comment type="caution">
    <text evidence="3">The sequence shown here is derived from an EMBL/GenBank/DDBJ whole genome shotgun (WGS) entry which is preliminary data.</text>
</comment>
<dbReference type="HOGENOM" id="CLU_093776_1_1_10"/>
<evidence type="ECO:0000259" key="2">
    <source>
        <dbReference type="Pfam" id="PF01569"/>
    </source>
</evidence>
<organism evidence="3 4">
    <name type="scientific">Segatella oris F0302</name>
    <dbReference type="NCBI Taxonomy" id="649760"/>
    <lineage>
        <taxon>Bacteria</taxon>
        <taxon>Pseudomonadati</taxon>
        <taxon>Bacteroidota</taxon>
        <taxon>Bacteroidia</taxon>
        <taxon>Bacteroidales</taxon>
        <taxon>Prevotellaceae</taxon>
        <taxon>Segatella</taxon>
    </lineage>
</organism>
<evidence type="ECO:0000313" key="4">
    <source>
        <dbReference type="Proteomes" id="UP000004079"/>
    </source>
</evidence>
<dbReference type="EMBL" id="ACUZ02000031">
    <property type="protein sequence ID" value="EFB31887.1"/>
    <property type="molecule type" value="Genomic_DNA"/>
</dbReference>
<name>D1QRN0_9BACT</name>
<dbReference type="STRING" id="649760.HMPREF0971_01636"/>
<proteinExistence type="predicted"/>
<sequence length="213" mass="24527">MGWRWVYSMKEKDIILAARIFSMVFTPFYLPIVGLAALFLFSYLGLMPLGYKLTVLGLVYLFTILLPTYIIRLYRHYQGWKPFDFIVRERRMVPYVISIVCYSVCYYLMSIAHIPHFMGSILVAAVLIQVVCALINVWWKVSMHEAAIGGVAGALLAFAFLFTFNPIWWFSLVVFISGIVGTSRMMLRQHTLSQIVVAWLIGFFLAFFTISMV</sequence>
<evidence type="ECO:0000256" key="1">
    <source>
        <dbReference type="SAM" id="Phobius"/>
    </source>
</evidence>
<feature type="transmembrane region" description="Helical" evidence="1">
    <location>
        <begin position="20"/>
        <end position="43"/>
    </location>
</feature>
<dbReference type="InterPro" id="IPR000326">
    <property type="entry name" value="PAP2/HPO"/>
</dbReference>
<dbReference type="AlphaFoldDB" id="D1QRN0"/>
<reference evidence="3 4" key="1">
    <citation type="submission" date="2009-11" db="EMBL/GenBank/DDBJ databases">
        <authorList>
            <person name="Weinstock G."/>
            <person name="Sodergren E."/>
            <person name="Clifton S."/>
            <person name="Fulton L."/>
            <person name="Fulton B."/>
            <person name="Courtney L."/>
            <person name="Fronick C."/>
            <person name="Harrison M."/>
            <person name="Strong C."/>
            <person name="Farmer C."/>
            <person name="Delahaunty K."/>
            <person name="Markovic C."/>
            <person name="Hall O."/>
            <person name="Minx P."/>
            <person name="Tomlinson C."/>
            <person name="Mitreva M."/>
            <person name="Nelson J."/>
            <person name="Hou S."/>
            <person name="Wollam A."/>
            <person name="Pepin K.H."/>
            <person name="Johnson M."/>
            <person name="Bhonagiri V."/>
            <person name="Nash W.E."/>
            <person name="Warren W."/>
            <person name="Chinwalla A."/>
            <person name="Mardis E.R."/>
            <person name="Wilson R.K."/>
        </authorList>
    </citation>
    <scope>NUCLEOTIDE SEQUENCE [LARGE SCALE GENOMIC DNA]</scope>
    <source>
        <strain evidence="3 4">F0302</strain>
    </source>
</reference>
<keyword evidence="1" id="KW-0472">Membrane</keyword>
<accession>D1QRN0</accession>
<feature type="transmembrane region" description="Helical" evidence="1">
    <location>
        <begin position="117"/>
        <end position="139"/>
    </location>
</feature>